<proteinExistence type="predicted"/>
<dbReference type="GO" id="GO:0051537">
    <property type="term" value="F:2 iron, 2 sulfur cluster binding"/>
    <property type="evidence" value="ECO:0007669"/>
    <property type="project" value="UniProtKB-KW"/>
</dbReference>
<dbReference type="EMBL" id="KB310685">
    <property type="protein sequence ID" value="ELT91020.1"/>
    <property type="molecule type" value="Genomic_DNA"/>
</dbReference>
<dbReference type="Gene3D" id="2.102.10.10">
    <property type="entry name" value="Rieske [2Fe-2S] iron-sulphur domain"/>
    <property type="match status" value="1"/>
</dbReference>
<evidence type="ECO:0000256" key="3">
    <source>
        <dbReference type="ARBA" id="ARBA00023004"/>
    </source>
</evidence>
<keyword evidence="3" id="KW-0408">Iron</keyword>
<reference evidence="6 8" key="2">
    <citation type="journal article" date="2013" name="Nature">
        <title>Insights into bilaterian evolution from three spiralian genomes.</title>
        <authorList>
            <person name="Simakov O."/>
            <person name="Marletaz F."/>
            <person name="Cho S.J."/>
            <person name="Edsinger-Gonzales E."/>
            <person name="Havlak P."/>
            <person name="Hellsten U."/>
            <person name="Kuo D.H."/>
            <person name="Larsson T."/>
            <person name="Lv J."/>
            <person name="Arendt D."/>
            <person name="Savage R."/>
            <person name="Osoegawa K."/>
            <person name="de Jong P."/>
            <person name="Grimwood J."/>
            <person name="Chapman J.A."/>
            <person name="Shapiro H."/>
            <person name="Aerts A."/>
            <person name="Otillar R.P."/>
            <person name="Terry A.Y."/>
            <person name="Boore J.L."/>
            <person name="Grigoriev I.V."/>
            <person name="Lindberg D.R."/>
            <person name="Seaver E.C."/>
            <person name="Weisblat D.A."/>
            <person name="Putnam N.H."/>
            <person name="Rokhsar D.S."/>
        </authorList>
    </citation>
    <scope>NUCLEOTIDE SEQUENCE</scope>
    <source>
        <strain evidence="6 8">I ESC-2004</strain>
    </source>
</reference>
<dbReference type="HOGENOM" id="CLU_127266_0_0_1"/>
<dbReference type="PROSITE" id="PS51296">
    <property type="entry name" value="RIESKE"/>
    <property type="match status" value="1"/>
</dbReference>
<dbReference type="Proteomes" id="UP000014760">
    <property type="component" value="Unassembled WGS sequence"/>
</dbReference>
<dbReference type="OMA" id="PWHKWRI"/>
<protein>
    <recommendedName>
        <fullName evidence="5">Rieske domain-containing protein</fullName>
    </recommendedName>
</protein>
<gene>
    <name evidence="6" type="ORF">CAPTEDRAFT_200608</name>
</gene>
<dbReference type="InterPro" id="IPR017941">
    <property type="entry name" value="Rieske_2Fe-2S"/>
</dbReference>
<organism evidence="6">
    <name type="scientific">Capitella teleta</name>
    <name type="common">Polychaete worm</name>
    <dbReference type="NCBI Taxonomy" id="283909"/>
    <lineage>
        <taxon>Eukaryota</taxon>
        <taxon>Metazoa</taxon>
        <taxon>Spiralia</taxon>
        <taxon>Lophotrochozoa</taxon>
        <taxon>Annelida</taxon>
        <taxon>Polychaeta</taxon>
        <taxon>Sedentaria</taxon>
        <taxon>Scolecida</taxon>
        <taxon>Capitellidae</taxon>
        <taxon>Capitella</taxon>
    </lineage>
</organism>
<evidence type="ECO:0000259" key="5">
    <source>
        <dbReference type="PROSITE" id="PS51296"/>
    </source>
</evidence>
<name>R7TIU9_CAPTE</name>
<keyword evidence="2" id="KW-0479">Metal-binding</keyword>
<reference evidence="7" key="3">
    <citation type="submission" date="2015-06" db="UniProtKB">
        <authorList>
            <consortium name="EnsemblMetazoa"/>
        </authorList>
    </citation>
    <scope>IDENTIFICATION</scope>
</reference>
<evidence type="ECO:0000313" key="8">
    <source>
        <dbReference type="Proteomes" id="UP000014760"/>
    </source>
</evidence>
<dbReference type="Pfam" id="PF00355">
    <property type="entry name" value="Rieske"/>
    <property type="match status" value="1"/>
</dbReference>
<keyword evidence="4" id="KW-0411">Iron-sulfur</keyword>
<dbReference type="OrthoDB" id="426882at2759"/>
<dbReference type="PANTHER" id="PTHR21496">
    <property type="entry name" value="FERREDOXIN-RELATED"/>
    <property type="match status" value="1"/>
</dbReference>
<keyword evidence="8" id="KW-1185">Reference proteome</keyword>
<evidence type="ECO:0000313" key="7">
    <source>
        <dbReference type="EnsemblMetazoa" id="CapteP200608"/>
    </source>
</evidence>
<dbReference type="PANTHER" id="PTHR21496:SF25">
    <property type="entry name" value="RIESKE DOMAIN-CONTAINING PROTEIN"/>
    <property type="match status" value="1"/>
</dbReference>
<dbReference type="AlphaFoldDB" id="R7TIU9"/>
<reference evidence="8" key="1">
    <citation type="submission" date="2012-12" db="EMBL/GenBank/DDBJ databases">
        <authorList>
            <person name="Hellsten U."/>
            <person name="Grimwood J."/>
            <person name="Chapman J.A."/>
            <person name="Shapiro H."/>
            <person name="Aerts A."/>
            <person name="Otillar R.P."/>
            <person name="Terry A.Y."/>
            <person name="Boore J.L."/>
            <person name="Simakov O."/>
            <person name="Marletaz F."/>
            <person name="Cho S.-J."/>
            <person name="Edsinger-Gonzales E."/>
            <person name="Havlak P."/>
            <person name="Kuo D.-H."/>
            <person name="Larsson T."/>
            <person name="Lv J."/>
            <person name="Arendt D."/>
            <person name="Savage R."/>
            <person name="Osoegawa K."/>
            <person name="de Jong P."/>
            <person name="Lindberg D.R."/>
            <person name="Seaver E.C."/>
            <person name="Weisblat D.A."/>
            <person name="Putnam N.H."/>
            <person name="Grigoriev I.V."/>
            <person name="Rokhsar D.S."/>
        </authorList>
    </citation>
    <scope>NUCLEOTIDE SEQUENCE</scope>
    <source>
        <strain evidence="8">I ESC-2004</strain>
    </source>
</reference>
<dbReference type="EMBL" id="AMQN01014029">
    <property type="status" value="NOT_ANNOTATED_CDS"/>
    <property type="molecule type" value="Genomic_DNA"/>
</dbReference>
<dbReference type="GO" id="GO:0046872">
    <property type="term" value="F:metal ion binding"/>
    <property type="evidence" value="ECO:0007669"/>
    <property type="project" value="UniProtKB-KW"/>
</dbReference>
<evidence type="ECO:0000256" key="1">
    <source>
        <dbReference type="ARBA" id="ARBA00022714"/>
    </source>
</evidence>
<evidence type="ECO:0000256" key="2">
    <source>
        <dbReference type="ARBA" id="ARBA00022723"/>
    </source>
</evidence>
<sequence>MSETSESDQRLYFDVEGVTFNDLLDWSDPLLTVKKPAIGRVKQLRRQNSRRGSLFSINETELALFRYGSEAFAIKDKCPHLGGPLHVGDIEVVNNSPCVRCPWHSWCFDLHTGVVQRPQIPSIKAVVYPVKVTADGILRVGFNEFHPSVFETFNG</sequence>
<dbReference type="InterPro" id="IPR036922">
    <property type="entry name" value="Rieske_2Fe-2S_sf"/>
</dbReference>
<evidence type="ECO:0000313" key="6">
    <source>
        <dbReference type="EMBL" id="ELT91020.1"/>
    </source>
</evidence>
<dbReference type="EnsemblMetazoa" id="CapteT200608">
    <property type="protein sequence ID" value="CapteP200608"/>
    <property type="gene ID" value="CapteG200608"/>
</dbReference>
<feature type="domain" description="Rieske" evidence="5">
    <location>
        <begin position="41"/>
        <end position="139"/>
    </location>
</feature>
<keyword evidence="1" id="KW-0001">2Fe-2S</keyword>
<dbReference type="SUPFAM" id="SSF50022">
    <property type="entry name" value="ISP domain"/>
    <property type="match status" value="1"/>
</dbReference>
<accession>R7TIU9</accession>
<evidence type="ECO:0000256" key="4">
    <source>
        <dbReference type="ARBA" id="ARBA00023014"/>
    </source>
</evidence>